<dbReference type="SUPFAM" id="SSF82185">
    <property type="entry name" value="Histone H3 K4-specific methyltransferase SET7/9 N-terminal domain"/>
    <property type="match status" value="1"/>
</dbReference>
<sequence>MATYITPEGLRKEINRAFIIKVRRHIVEDMERKLYNALSPAYRKKFTMQKWVREQSVGRLFMTGDKDNCIFSEFFSIFYPQAMEQSLLILHDEDESHNVVIDMFEMFRTRRKYVRNKEVADIQKKIREIERLIENREQKVTMSDFKATKSFSKELAEIEEFKAEIEVLEARIRELESKDAEAYARKMESYDGLTYQEIYELESRDFSKSEDNEWFSDDKPISGYIAVSAKNLSLMRFNRMQTNIVIPMSKLTSNSDTDNEEMIDIAHKRNTVKEDDEEIEIVSAEDIFNPDEDPEDAKNKRMIQRCRELFEKCPNSEVLIDFIFNDLTHEQIRDKYGFETSGAVKSRVFRMRNRVKEIIKRELESEAILERQIPSGVVTRYYENGELDTIKSESFFENYQMVKRIEYFESGKVKRVSNYVDGSLCGEYTEYYENGKVYKSGSYTNGKKSGEWITYHENGKKDEMVNYLSDTEKIFEVYNEQGKLEQYGHIVNGVAVEFFIDNVHTERYMSGKLKVRGNTDKKNNPIGIWEMYDEEGRVIKSKKHDKNGNVVELSEYDYENMERKTSEYNNDGDLLRSRTYHIESSEGNSHECEDRK</sequence>
<evidence type="ECO:0000256" key="1">
    <source>
        <dbReference type="SAM" id="Coils"/>
    </source>
</evidence>
<protein>
    <submittedName>
        <fullName evidence="2">Anastral spindle 2</fullName>
    </submittedName>
</protein>
<accession>A0A8S5VTP7</accession>
<dbReference type="Gene3D" id="3.90.930.1">
    <property type="match status" value="1"/>
</dbReference>
<feature type="coiled-coil region" evidence="1">
    <location>
        <begin position="115"/>
        <end position="185"/>
    </location>
</feature>
<dbReference type="EMBL" id="BK035393">
    <property type="protein sequence ID" value="DAG97979.1"/>
    <property type="molecule type" value="Genomic_DNA"/>
</dbReference>
<evidence type="ECO:0000313" key="2">
    <source>
        <dbReference type="EMBL" id="DAG97979.1"/>
    </source>
</evidence>
<organism evidence="2">
    <name type="scientific">Ackermannviridae sp</name>
    <dbReference type="NCBI Taxonomy" id="2831612"/>
    <lineage>
        <taxon>Viruses</taxon>
        <taxon>Duplodnaviria</taxon>
        <taxon>Heunggongvirae</taxon>
        <taxon>Uroviricota</taxon>
        <taxon>Caudoviricetes</taxon>
        <taxon>Pantevenvirales</taxon>
        <taxon>Ackermannviridae</taxon>
    </lineage>
</organism>
<keyword evidence="1" id="KW-0175">Coiled coil</keyword>
<dbReference type="InterPro" id="IPR011652">
    <property type="entry name" value="MORN_2"/>
</dbReference>
<reference evidence="2" key="1">
    <citation type="journal article" date="2021" name="Proc. Natl. Acad. Sci. U.S.A.">
        <title>A Catalog of Tens of Thousands of Viruses from Human Metagenomes Reveals Hidden Associations with Chronic Diseases.</title>
        <authorList>
            <person name="Tisza M.J."/>
            <person name="Buck C.B."/>
        </authorList>
    </citation>
    <scope>NUCLEOTIDE SEQUENCE</scope>
    <source>
        <strain evidence="2">CtASH1</strain>
    </source>
</reference>
<name>A0A8S5VTP7_9CAUD</name>
<dbReference type="Pfam" id="PF07661">
    <property type="entry name" value="MORN_2"/>
    <property type="match status" value="3"/>
</dbReference>
<proteinExistence type="predicted"/>